<keyword evidence="1" id="KW-0808">Transferase</keyword>
<dbReference type="Gene3D" id="2.30.29.30">
    <property type="entry name" value="Pleckstrin-homology domain (PH domain)/Phosphotyrosine-binding domain (PTB)"/>
    <property type="match status" value="1"/>
</dbReference>
<reference evidence="3" key="1">
    <citation type="submission" date="2023-07" db="EMBL/GenBank/DDBJ databases">
        <title>Chromosome-level genome assembly of Artemia franciscana.</title>
        <authorList>
            <person name="Jo E."/>
        </authorList>
    </citation>
    <scope>NUCLEOTIDE SEQUENCE</scope>
    <source>
        <tissue evidence="3">Whole body</tissue>
    </source>
</reference>
<dbReference type="InterPro" id="IPR002498">
    <property type="entry name" value="PInositol-4-P-4/5-kinase_core"/>
</dbReference>
<sequence length="449" mass="50566">MVKSSFHKSADRVVLVCEDVCLDLINISNKQFKGRRKGNLYLTSHRIIFLNSDNEDALKSFNIPFVSVEGVDLVQPLFSANYLKGKVKAQPNGNFEGEVNFKLFFTHGGATELRQAVLSAVTMDLQAAEAAGCLNGGQMEDGSKVSTEAAAAFQGVQPSASNYQNGPPDYAPPPYFESIRYLFGVQPGDYLVSLTDTPHEVLENPGASGSILFLTENKRCIMKTVQKKEKALLTELFQEYYNNLVQNPKTLLPKYFDCYPCKNRKITLSVMNNIFPTSIQLHQKFDLKGSTYKRKASKKETSKKSPTYKDLDFMKKHPEGIFLENKTYDTLFETMEKDCKLLESFKIIDYSLLLGVYFVKSDSTALDRNDANDFPSGATLAWTKNGDRLALYMGIIDILQKYDAKKKLEHCLKSVITDGKAVSVQNPQIYSERFLEFIKTKVFKKINTS</sequence>
<dbReference type="SUPFAM" id="SSF50729">
    <property type="entry name" value="PH domain-like"/>
    <property type="match status" value="1"/>
</dbReference>
<dbReference type="EMBL" id="JAVRJZ010000006">
    <property type="protein sequence ID" value="KAK2721249.1"/>
    <property type="molecule type" value="Genomic_DNA"/>
</dbReference>
<evidence type="ECO:0000313" key="3">
    <source>
        <dbReference type="EMBL" id="KAK2721249.1"/>
    </source>
</evidence>
<dbReference type="SMART" id="SM00330">
    <property type="entry name" value="PIPKc"/>
    <property type="match status" value="1"/>
</dbReference>
<keyword evidence="1" id="KW-0067">ATP-binding</keyword>
<evidence type="ECO:0000256" key="1">
    <source>
        <dbReference type="PROSITE-ProRule" id="PRU00781"/>
    </source>
</evidence>
<evidence type="ECO:0000259" key="2">
    <source>
        <dbReference type="PROSITE" id="PS51455"/>
    </source>
</evidence>
<dbReference type="InterPro" id="IPR011993">
    <property type="entry name" value="PH-like_dom_sf"/>
</dbReference>
<accession>A0AA88I443</accession>
<keyword evidence="4" id="KW-1185">Reference proteome</keyword>
<dbReference type="InterPro" id="IPR023610">
    <property type="entry name" value="PInositol-4/5-P-5/4-kinase"/>
</dbReference>
<dbReference type="GO" id="GO:0005886">
    <property type="term" value="C:plasma membrane"/>
    <property type="evidence" value="ECO:0007669"/>
    <property type="project" value="TreeGrafter"/>
</dbReference>
<protein>
    <recommendedName>
        <fullName evidence="2">PIPK domain-containing protein</fullName>
    </recommendedName>
</protein>
<gene>
    <name evidence="3" type="ORF">QYM36_003508</name>
</gene>
<dbReference type="GO" id="GO:0016308">
    <property type="term" value="F:1-phosphatidylinositol-4-phosphate 5-kinase activity"/>
    <property type="evidence" value="ECO:0007669"/>
    <property type="project" value="TreeGrafter"/>
</dbReference>
<dbReference type="InterPro" id="IPR027484">
    <property type="entry name" value="PInositol-4-P-5-kinase_N"/>
</dbReference>
<dbReference type="Pfam" id="PF01504">
    <property type="entry name" value="PIP5K"/>
    <property type="match status" value="2"/>
</dbReference>
<organism evidence="3 4">
    <name type="scientific">Artemia franciscana</name>
    <name type="common">Brine shrimp</name>
    <name type="synonym">Artemia sanfranciscana</name>
    <dbReference type="NCBI Taxonomy" id="6661"/>
    <lineage>
        <taxon>Eukaryota</taxon>
        <taxon>Metazoa</taxon>
        <taxon>Ecdysozoa</taxon>
        <taxon>Arthropoda</taxon>
        <taxon>Crustacea</taxon>
        <taxon>Branchiopoda</taxon>
        <taxon>Anostraca</taxon>
        <taxon>Artemiidae</taxon>
        <taxon>Artemia</taxon>
    </lineage>
</organism>
<dbReference type="GO" id="GO:0005524">
    <property type="term" value="F:ATP binding"/>
    <property type="evidence" value="ECO:0007669"/>
    <property type="project" value="UniProtKB-UniRule"/>
</dbReference>
<dbReference type="Gene3D" id="3.30.810.10">
    <property type="entry name" value="2-Layer Sandwich"/>
    <property type="match status" value="1"/>
</dbReference>
<dbReference type="Gene3D" id="3.30.800.10">
    <property type="entry name" value="Phosphatidylinositol Phosphate Kinase II Beta"/>
    <property type="match status" value="1"/>
</dbReference>
<dbReference type="Proteomes" id="UP001187531">
    <property type="component" value="Unassembled WGS sequence"/>
</dbReference>
<feature type="domain" description="PIPK" evidence="2">
    <location>
        <begin position="105"/>
        <end position="442"/>
    </location>
</feature>
<dbReference type="InterPro" id="IPR004182">
    <property type="entry name" value="GRAM"/>
</dbReference>
<comment type="caution">
    <text evidence="3">The sequence shown here is derived from an EMBL/GenBank/DDBJ whole genome shotgun (WGS) entry which is preliminary data.</text>
</comment>
<dbReference type="PANTHER" id="PTHR23086:SF101">
    <property type="entry name" value="LP03320P-RELATED"/>
    <property type="match status" value="1"/>
</dbReference>
<name>A0AA88I443_ARTSF</name>
<dbReference type="GO" id="GO:0046854">
    <property type="term" value="P:phosphatidylinositol phosphate biosynthetic process"/>
    <property type="evidence" value="ECO:0007669"/>
    <property type="project" value="TreeGrafter"/>
</dbReference>
<dbReference type="PROSITE" id="PS51455">
    <property type="entry name" value="PIPK"/>
    <property type="match status" value="1"/>
</dbReference>
<dbReference type="CDD" id="cd13214">
    <property type="entry name" value="PH-GRAM_WBP2"/>
    <property type="match status" value="1"/>
</dbReference>
<keyword evidence="1" id="KW-0547">Nucleotide-binding</keyword>
<dbReference type="SUPFAM" id="SSF56104">
    <property type="entry name" value="SAICAR synthase-like"/>
    <property type="match status" value="1"/>
</dbReference>
<dbReference type="PANTHER" id="PTHR23086">
    <property type="entry name" value="PHOSPHATIDYLINOSITOL-4-PHOSPHATE 5-KINASE"/>
    <property type="match status" value="1"/>
</dbReference>
<proteinExistence type="predicted"/>
<dbReference type="Pfam" id="PF02893">
    <property type="entry name" value="GRAM"/>
    <property type="match status" value="1"/>
</dbReference>
<evidence type="ECO:0000313" key="4">
    <source>
        <dbReference type="Proteomes" id="UP001187531"/>
    </source>
</evidence>
<dbReference type="AlphaFoldDB" id="A0AA88I443"/>
<dbReference type="InterPro" id="IPR027483">
    <property type="entry name" value="PInositol-4-P-4/5-kinase_C_sf"/>
</dbReference>
<keyword evidence="1" id="KW-0418">Kinase</keyword>